<feature type="compositionally biased region" description="Polar residues" evidence="3">
    <location>
        <begin position="77"/>
        <end position="116"/>
    </location>
</feature>
<keyword evidence="2" id="KW-0143">Chaperone</keyword>
<dbReference type="InterPro" id="IPR004640">
    <property type="entry name" value="HscB"/>
</dbReference>
<feature type="region of interest" description="Disordered" evidence="3">
    <location>
        <begin position="61"/>
        <end position="122"/>
    </location>
</feature>
<dbReference type="EMBL" id="JBFXLQ010000007">
    <property type="protein sequence ID" value="KAL2869992.1"/>
    <property type="molecule type" value="Genomic_DNA"/>
</dbReference>
<keyword evidence="6" id="KW-1185">Reference proteome</keyword>
<evidence type="ECO:0000259" key="4">
    <source>
        <dbReference type="PROSITE" id="PS50076"/>
    </source>
</evidence>
<evidence type="ECO:0000256" key="2">
    <source>
        <dbReference type="ARBA" id="ARBA00023186"/>
    </source>
</evidence>
<name>A0ABR4LZK1_9EURO</name>
<dbReference type="NCBIfam" id="TIGR00714">
    <property type="entry name" value="hscB"/>
    <property type="match status" value="1"/>
</dbReference>
<sequence>MASTLRSPRVLQRLASRASRTGTTRILTGASQRPTSAPVLVSCICVRCHLRASSTITVSIPTTPSLRQRHRQHQHQNRSFATTSRRQASKPASETASIPNRPDTTTHYTIFPQTLPNGPPPASPFTIDLPTLRREFLQLQNTLHPDKYPPGPMKQEAEALSARINEAYRTLADPLLRGQYLLKEMHGIDVTAEDGAGQHPMDPELLTEVMDVQEAIEEVGDGPEAEKAIEEMKTENEARVRGCVEALAGAFDGGDVEAARGECVRLKFWVSVGEGLREWEPGMGGIRLVH</sequence>
<gene>
    <name evidence="5" type="ORF">BJX67DRAFT_302514</name>
</gene>
<dbReference type="InterPro" id="IPR009073">
    <property type="entry name" value="HscB_oligo_C"/>
</dbReference>
<evidence type="ECO:0000256" key="3">
    <source>
        <dbReference type="SAM" id="MobiDB-lite"/>
    </source>
</evidence>
<dbReference type="RefSeq" id="XP_070888971.1">
    <property type="nucleotide sequence ID" value="XM_071026998.1"/>
</dbReference>
<evidence type="ECO:0000313" key="5">
    <source>
        <dbReference type="EMBL" id="KAL2869992.1"/>
    </source>
</evidence>
<evidence type="ECO:0000256" key="1">
    <source>
        <dbReference type="ARBA" id="ARBA00010476"/>
    </source>
</evidence>
<dbReference type="Gene3D" id="1.20.1280.20">
    <property type="entry name" value="HscB, C-terminal domain"/>
    <property type="match status" value="1"/>
</dbReference>
<comment type="similarity">
    <text evidence="1">Belongs to the HscB family.</text>
</comment>
<organism evidence="5 6">
    <name type="scientific">Aspergillus lucknowensis</name>
    <dbReference type="NCBI Taxonomy" id="176173"/>
    <lineage>
        <taxon>Eukaryota</taxon>
        <taxon>Fungi</taxon>
        <taxon>Dikarya</taxon>
        <taxon>Ascomycota</taxon>
        <taxon>Pezizomycotina</taxon>
        <taxon>Eurotiomycetes</taxon>
        <taxon>Eurotiomycetidae</taxon>
        <taxon>Eurotiales</taxon>
        <taxon>Aspergillaceae</taxon>
        <taxon>Aspergillus</taxon>
        <taxon>Aspergillus subgen. Nidulantes</taxon>
    </lineage>
</organism>
<dbReference type="PROSITE" id="PS50076">
    <property type="entry name" value="DNAJ_2"/>
    <property type="match status" value="1"/>
</dbReference>
<dbReference type="GeneID" id="98142070"/>
<feature type="compositionally biased region" description="Basic residues" evidence="3">
    <location>
        <begin position="67"/>
        <end position="76"/>
    </location>
</feature>
<dbReference type="InterPro" id="IPR001623">
    <property type="entry name" value="DnaJ_domain"/>
</dbReference>
<dbReference type="InterPro" id="IPR036869">
    <property type="entry name" value="J_dom_sf"/>
</dbReference>
<dbReference type="InterPro" id="IPR036386">
    <property type="entry name" value="HscB_C_sf"/>
</dbReference>
<dbReference type="Pfam" id="PF07743">
    <property type="entry name" value="HSCB_C"/>
    <property type="match status" value="1"/>
</dbReference>
<dbReference type="CDD" id="cd06257">
    <property type="entry name" value="DnaJ"/>
    <property type="match status" value="1"/>
</dbReference>
<accession>A0ABR4LZK1</accession>
<reference evidence="5 6" key="1">
    <citation type="submission" date="2024-07" db="EMBL/GenBank/DDBJ databases">
        <title>Section-level genome sequencing and comparative genomics of Aspergillus sections Usti and Cavernicolus.</title>
        <authorList>
            <consortium name="Lawrence Berkeley National Laboratory"/>
            <person name="Nybo J.L."/>
            <person name="Vesth T.C."/>
            <person name="Theobald S."/>
            <person name="Frisvad J.C."/>
            <person name="Larsen T.O."/>
            <person name="Kjaerboelling I."/>
            <person name="Rothschild-Mancinelli K."/>
            <person name="Lyhne E.K."/>
            <person name="Kogle M.E."/>
            <person name="Barry K."/>
            <person name="Clum A."/>
            <person name="Na H."/>
            <person name="Ledsgaard L."/>
            <person name="Lin J."/>
            <person name="Lipzen A."/>
            <person name="Kuo A."/>
            <person name="Riley R."/>
            <person name="Mondo S."/>
            <person name="Labutti K."/>
            <person name="Haridas S."/>
            <person name="Pangalinan J."/>
            <person name="Salamov A.A."/>
            <person name="Simmons B.A."/>
            <person name="Magnuson J.K."/>
            <person name="Chen J."/>
            <person name="Drula E."/>
            <person name="Henrissat B."/>
            <person name="Wiebenga A."/>
            <person name="Lubbers R.J."/>
            <person name="Gomes A.C."/>
            <person name="Macurrencykelacurrency M.R."/>
            <person name="Stajich J."/>
            <person name="Grigoriev I.V."/>
            <person name="Mortensen U.H."/>
            <person name="De Vries R.P."/>
            <person name="Baker S.E."/>
            <person name="Andersen M.R."/>
        </authorList>
    </citation>
    <scope>NUCLEOTIDE SEQUENCE [LARGE SCALE GENOMIC DNA]</scope>
    <source>
        <strain evidence="5 6">CBS 449.75</strain>
    </source>
</reference>
<dbReference type="Gene3D" id="1.10.287.110">
    <property type="entry name" value="DnaJ domain"/>
    <property type="match status" value="1"/>
</dbReference>
<dbReference type="SMART" id="SM00271">
    <property type="entry name" value="DnaJ"/>
    <property type="match status" value="1"/>
</dbReference>
<dbReference type="SUPFAM" id="SSF46565">
    <property type="entry name" value="Chaperone J-domain"/>
    <property type="match status" value="1"/>
</dbReference>
<evidence type="ECO:0000313" key="6">
    <source>
        <dbReference type="Proteomes" id="UP001610432"/>
    </source>
</evidence>
<dbReference type="PANTHER" id="PTHR14021">
    <property type="entry name" value="IRON-SULFUR CLUSTER CO-CHAPERONE PROTEIN HSCB"/>
    <property type="match status" value="1"/>
</dbReference>
<dbReference type="PANTHER" id="PTHR14021:SF15">
    <property type="entry name" value="IRON-SULFUR CLUSTER CO-CHAPERONE PROTEIN HSCB"/>
    <property type="match status" value="1"/>
</dbReference>
<protein>
    <recommendedName>
        <fullName evidence="4">J domain-containing protein</fullName>
    </recommendedName>
</protein>
<proteinExistence type="inferred from homology"/>
<feature type="domain" description="J" evidence="4">
    <location>
        <begin position="106"/>
        <end position="184"/>
    </location>
</feature>
<dbReference type="SUPFAM" id="SSF47144">
    <property type="entry name" value="HSC20 (HSCB), C-terminal oligomerisation domain"/>
    <property type="match status" value="1"/>
</dbReference>
<dbReference type="Proteomes" id="UP001610432">
    <property type="component" value="Unassembled WGS sequence"/>
</dbReference>
<comment type="caution">
    <text evidence="5">The sequence shown here is derived from an EMBL/GenBank/DDBJ whole genome shotgun (WGS) entry which is preliminary data.</text>
</comment>